<evidence type="ECO:0000313" key="1">
    <source>
        <dbReference type="EMBL" id="WNL49990.1"/>
    </source>
</evidence>
<gene>
    <name evidence="1" type="ORF">MarFTMF_474</name>
</gene>
<reference evidence="1" key="1">
    <citation type="submission" date="2023-07" db="EMBL/GenBank/DDBJ databases">
        <authorList>
            <person name="Xia Y."/>
        </authorList>
    </citation>
    <scope>NUCLEOTIDE SEQUENCE</scope>
    <source>
        <strain evidence="1">F</strain>
    </source>
</reference>
<dbReference type="EMBL" id="OR343188">
    <property type="protein sequence ID" value="WNL49990.1"/>
    <property type="molecule type" value="Genomic_DNA"/>
</dbReference>
<sequence>MQDPMDDKISRQEFISSYMQKKKDGENPQISQVKDLNNQMLSDFADIVFTSDEKVLRSEVGQKWRIYEDGIEVRRYMQNKKRIILPSEMAQRKAREFFDRDIEDIYESGYPLTVQNFSILDCEKTRRIMGQKYKRIFSSEDPNDWFEKAKDFRGPVPQEDIQRDSKFKALSLAKLYI</sequence>
<proteinExistence type="predicted"/>
<protein>
    <submittedName>
        <fullName evidence="1">Uncharacterized protein</fullName>
    </submittedName>
</protein>
<accession>A0AA96EM60</accession>
<name>A0AA96EM60_9VIRU</name>
<organism evidence="1">
    <name type="scientific">Marseillevirus sp</name>
    <dbReference type="NCBI Taxonomy" id="2809551"/>
    <lineage>
        <taxon>Viruses</taxon>
        <taxon>Varidnaviria</taxon>
        <taxon>Bamfordvirae</taxon>
        <taxon>Nucleocytoviricota</taxon>
        <taxon>Megaviricetes</taxon>
        <taxon>Pimascovirales</taxon>
        <taxon>Pimascovirales incertae sedis</taxon>
        <taxon>Marseilleviridae</taxon>
        <taxon>Marseillevirus</taxon>
    </lineage>
</organism>